<evidence type="ECO:0000259" key="1">
    <source>
        <dbReference type="Pfam" id="PF04811"/>
    </source>
</evidence>
<protein>
    <recommendedName>
        <fullName evidence="1">Sec23/Sec24 trunk domain-containing protein</fullName>
    </recommendedName>
</protein>
<dbReference type="Proteomes" id="UP000593578">
    <property type="component" value="Unassembled WGS sequence"/>
</dbReference>
<gene>
    <name evidence="2" type="ORF">Gorai_013878</name>
</gene>
<proteinExistence type="predicted"/>
<accession>A0A7J8P1G3</accession>
<evidence type="ECO:0000313" key="2">
    <source>
        <dbReference type="EMBL" id="MBA0582996.1"/>
    </source>
</evidence>
<dbReference type="AlphaFoldDB" id="A0A7J8P1G3"/>
<dbReference type="GO" id="GO:0030127">
    <property type="term" value="C:COPII vesicle coat"/>
    <property type="evidence" value="ECO:0007669"/>
    <property type="project" value="InterPro"/>
</dbReference>
<organism evidence="2 3">
    <name type="scientific">Gossypium raimondii</name>
    <name type="common">Peruvian cotton</name>
    <name type="synonym">Gossypium klotzschianum subsp. raimondii</name>
    <dbReference type="NCBI Taxonomy" id="29730"/>
    <lineage>
        <taxon>Eukaryota</taxon>
        <taxon>Viridiplantae</taxon>
        <taxon>Streptophyta</taxon>
        <taxon>Embryophyta</taxon>
        <taxon>Tracheophyta</taxon>
        <taxon>Spermatophyta</taxon>
        <taxon>Magnoliopsida</taxon>
        <taxon>eudicotyledons</taxon>
        <taxon>Gunneridae</taxon>
        <taxon>Pentapetalae</taxon>
        <taxon>rosids</taxon>
        <taxon>malvids</taxon>
        <taxon>Malvales</taxon>
        <taxon>Malvaceae</taxon>
        <taxon>Malvoideae</taxon>
        <taxon>Gossypium</taxon>
    </lineage>
</organism>
<name>A0A7J8P1G3_GOSRA</name>
<evidence type="ECO:0000313" key="3">
    <source>
        <dbReference type="Proteomes" id="UP000593578"/>
    </source>
</evidence>
<dbReference type="PANTHER" id="PTHR13803">
    <property type="entry name" value="SEC24-RELATED PROTEIN"/>
    <property type="match status" value="1"/>
</dbReference>
<reference evidence="2 3" key="1">
    <citation type="journal article" date="2019" name="Genome Biol. Evol.">
        <title>Insights into the evolution of the New World diploid cottons (Gossypium, subgenus Houzingenia) based on genome sequencing.</title>
        <authorList>
            <person name="Grover C.E."/>
            <person name="Arick M.A. 2nd"/>
            <person name="Thrash A."/>
            <person name="Conover J.L."/>
            <person name="Sanders W.S."/>
            <person name="Peterson D.G."/>
            <person name="Frelichowski J.E."/>
            <person name="Scheffler J.A."/>
            <person name="Scheffler B.E."/>
            <person name="Wendel J.F."/>
        </authorList>
    </citation>
    <scope>NUCLEOTIDE SEQUENCE [LARGE SCALE GENOMIC DNA]</scope>
    <source>
        <strain evidence="2">8</strain>
        <tissue evidence="2">Leaf</tissue>
    </source>
</reference>
<dbReference type="Pfam" id="PF04811">
    <property type="entry name" value="Sec23_trunk"/>
    <property type="match status" value="1"/>
</dbReference>
<comment type="caution">
    <text evidence="2">The sequence shown here is derived from an EMBL/GenBank/DDBJ whole genome shotgun (WGS) entry which is preliminary data.</text>
</comment>
<dbReference type="InterPro" id="IPR036465">
    <property type="entry name" value="vWFA_dom_sf"/>
</dbReference>
<dbReference type="InterPro" id="IPR050550">
    <property type="entry name" value="SEC23_SEC24_subfamily"/>
</dbReference>
<dbReference type="Gene3D" id="3.40.50.410">
    <property type="entry name" value="von Willebrand factor, type A domain"/>
    <property type="match status" value="1"/>
</dbReference>
<dbReference type="PANTHER" id="PTHR13803:SF17">
    <property type="entry name" value="PROTEIN TRANSPORT PROTEIN SEC24"/>
    <property type="match status" value="1"/>
</dbReference>
<dbReference type="EMBL" id="JABEZZ010000004">
    <property type="protein sequence ID" value="MBA0582996.1"/>
    <property type="molecule type" value="Genomic_DNA"/>
</dbReference>
<dbReference type="GO" id="GO:0008270">
    <property type="term" value="F:zinc ion binding"/>
    <property type="evidence" value="ECO:0007669"/>
    <property type="project" value="TreeGrafter"/>
</dbReference>
<dbReference type="GO" id="GO:0000149">
    <property type="term" value="F:SNARE binding"/>
    <property type="evidence" value="ECO:0007669"/>
    <property type="project" value="TreeGrafter"/>
</dbReference>
<dbReference type="GO" id="GO:0070971">
    <property type="term" value="C:endoplasmic reticulum exit site"/>
    <property type="evidence" value="ECO:0007669"/>
    <property type="project" value="TreeGrafter"/>
</dbReference>
<dbReference type="GO" id="GO:0006886">
    <property type="term" value="P:intracellular protein transport"/>
    <property type="evidence" value="ECO:0007669"/>
    <property type="project" value="InterPro"/>
</dbReference>
<dbReference type="InterPro" id="IPR006896">
    <property type="entry name" value="Sec23/24_trunk_dom"/>
</dbReference>
<dbReference type="GO" id="GO:0090110">
    <property type="term" value="P:COPII-coated vesicle cargo loading"/>
    <property type="evidence" value="ECO:0007669"/>
    <property type="project" value="TreeGrafter"/>
</dbReference>
<feature type="domain" description="Sec23/Sec24 trunk" evidence="1">
    <location>
        <begin position="26"/>
        <end position="261"/>
    </location>
</feature>
<feature type="non-terminal residue" evidence="2">
    <location>
        <position position="1"/>
    </location>
</feature>
<sequence length="292" mass="32085">MMTTSLCSCFYSLIYIDLYKTSFLFSASEEFLELTKSALQAALEALAPESLFGLATFSHKLGLYDVQGPIPVVKNVFIPQDAEGTLPIELEDVMPLLQFLAPVDTCKDRITSALETLRPTTSWERTPPGTGQELNGVLMGGRGFGMAMEALCNYLGSEYGNTFALARVFAFLSGPPDHGPGQLDTRRYGEQYASKGEDADRALLPEQTPFYKDLAAVAVQAGVCVDIFAVTNEYTDLASLKFLSIESGGSLFLYSNTDDSTLPQDIRYRMLSRPYAFNCVLRLRTSTEFKPG</sequence>
<dbReference type="SUPFAM" id="SSF53300">
    <property type="entry name" value="vWA-like"/>
    <property type="match status" value="1"/>
</dbReference>